<dbReference type="GeneID" id="101841790"/>
<keyword evidence="2" id="KW-0732">Signal</keyword>
<dbReference type="PANTHER" id="PTHR39415:SF1">
    <property type="entry name" value="PROLINE-RICH PROTEIN 27"/>
    <property type="match status" value="1"/>
</dbReference>
<organism evidence="3 4">
    <name type="scientific">Mesocricetus auratus</name>
    <name type="common">Golden hamster</name>
    <dbReference type="NCBI Taxonomy" id="10036"/>
    <lineage>
        <taxon>Eukaryota</taxon>
        <taxon>Metazoa</taxon>
        <taxon>Chordata</taxon>
        <taxon>Craniata</taxon>
        <taxon>Vertebrata</taxon>
        <taxon>Euteleostomi</taxon>
        <taxon>Mammalia</taxon>
        <taxon>Eutheria</taxon>
        <taxon>Euarchontoglires</taxon>
        <taxon>Glires</taxon>
        <taxon>Rodentia</taxon>
        <taxon>Myomorpha</taxon>
        <taxon>Muroidea</taxon>
        <taxon>Cricetidae</taxon>
        <taxon>Cricetinae</taxon>
        <taxon>Mesocricetus</taxon>
    </lineage>
</organism>
<dbReference type="InterPro" id="IPR033533">
    <property type="entry name" value="PRR27"/>
</dbReference>
<feature type="compositionally biased region" description="Pro residues" evidence="1">
    <location>
        <begin position="102"/>
        <end position="127"/>
    </location>
</feature>
<evidence type="ECO:0000313" key="4">
    <source>
        <dbReference type="RefSeq" id="XP_040602532.1"/>
    </source>
</evidence>
<reference evidence="4" key="1">
    <citation type="submission" date="2025-08" db="UniProtKB">
        <authorList>
            <consortium name="RefSeq"/>
        </authorList>
    </citation>
    <scope>IDENTIFICATION</scope>
    <source>
        <tissue evidence="4">Liver</tissue>
    </source>
</reference>
<feature type="compositionally biased region" description="Low complexity" evidence="1">
    <location>
        <begin position="236"/>
        <end position="251"/>
    </location>
</feature>
<dbReference type="RefSeq" id="XP_040602532.1">
    <property type="nucleotide sequence ID" value="XM_040746598.1"/>
</dbReference>
<protein>
    <submittedName>
        <fullName evidence="4">Proline-rich protein 27 isoform X2</fullName>
    </submittedName>
</protein>
<feature type="region of interest" description="Disordered" evidence="1">
    <location>
        <begin position="98"/>
        <end position="127"/>
    </location>
</feature>
<keyword evidence="3" id="KW-1185">Reference proteome</keyword>
<feature type="chain" id="PRO_5047355114" evidence="2">
    <location>
        <begin position="16"/>
        <end position="343"/>
    </location>
</feature>
<feature type="signal peptide" evidence="2">
    <location>
        <begin position="1"/>
        <end position="15"/>
    </location>
</feature>
<evidence type="ECO:0000256" key="2">
    <source>
        <dbReference type="SAM" id="SignalP"/>
    </source>
</evidence>
<accession>A0ABM2XID9</accession>
<feature type="region of interest" description="Disordered" evidence="1">
    <location>
        <begin position="170"/>
        <end position="343"/>
    </location>
</feature>
<name>A0ABM2XID9_MESAU</name>
<proteinExistence type="predicted"/>
<dbReference type="PANTHER" id="PTHR39415">
    <property type="entry name" value="PROLINE-RICH PROTEIN 27"/>
    <property type="match status" value="1"/>
</dbReference>
<evidence type="ECO:0000313" key="3">
    <source>
        <dbReference type="Proteomes" id="UP000886700"/>
    </source>
</evidence>
<evidence type="ECO:0000256" key="1">
    <source>
        <dbReference type="SAM" id="MobiDB-lite"/>
    </source>
</evidence>
<dbReference type="Proteomes" id="UP000886700">
    <property type="component" value="Unplaced"/>
</dbReference>
<gene>
    <name evidence="4" type="primary">Prr27</name>
</gene>
<sequence>MKLLLWACVMCVAFAKRKSPSPSEEDYYGHRYPLNPSLNIPYGLWNDNLPPFLLPPVDTHQGNTITKFTGNPDLDRGLSPYPWILTSSKVHYLYQNPNYPSDAPPSGPAATAPLPPPPPPPPRPYPFVIPPKISVSPIAPEPASPQGAPAVGEGLVPEFAVDKSISGLPTAVKLGQPLPPQPAEPKASAGEPAPAQFGPSEPVPVQFGGLESIPAPSGVIESPAGHPIAPEPAPPQVVAAAQAISAESPAGQSAENKPASGEPSIAQSIPPEPAGGQSAEIKPSAPEPAALQPPPPEPVASQSLPGKLITSEPTEVKPESAEPAEAKPGSQEPQPFLFYQVQK</sequence>